<proteinExistence type="predicted"/>
<sequence length="442" mass="47178">MALLCHHKLLGRGLNGENSQTSSGHGDSSLVQQVKDQPREAMLVHLTGILPATGDMEPKPVNPVGTAAFGFVSGFGSGFPSSSLQHSTATTDATSTFSTVSGFGSGFPSSSLQHSTGEASATIIFIRQWCVLGQGLARLKPRQIVTVSSASQSSNAPVNIFATGPHTSSSLLALPSQALNPVFGSGFNNSVASTSLDSSTASSSSSILFKLAAAVKQPPSNSLTFGVFSICGIFSFNRSLIKSDKGVVGSVARKSATVTFKTHEAAELAKKKGKILRPGLPPVVIFWKQQGSRRSTTSESDQPTQLSPDVDKSIDKRHLSPGKTRKVFKQICSQYNQVKMQGEKLQLLEGVDKKLRQAFKRSLDISSAKAVIGTCKDMCPEKERYMRDYQRRLNVFEAVPGTGSINKENQKGNKHAPQGGLESELMTCCLNLNEGDIFEGSY</sequence>
<evidence type="ECO:0000313" key="3">
    <source>
        <dbReference type="Proteomes" id="UP001163046"/>
    </source>
</evidence>
<feature type="compositionally biased region" description="Basic and acidic residues" evidence="1">
    <location>
        <begin position="309"/>
        <end position="318"/>
    </location>
</feature>
<organism evidence="2 3">
    <name type="scientific">Desmophyllum pertusum</name>
    <dbReference type="NCBI Taxonomy" id="174260"/>
    <lineage>
        <taxon>Eukaryota</taxon>
        <taxon>Metazoa</taxon>
        <taxon>Cnidaria</taxon>
        <taxon>Anthozoa</taxon>
        <taxon>Hexacorallia</taxon>
        <taxon>Scleractinia</taxon>
        <taxon>Caryophylliina</taxon>
        <taxon>Caryophylliidae</taxon>
        <taxon>Desmophyllum</taxon>
    </lineage>
</organism>
<evidence type="ECO:0000313" key="2">
    <source>
        <dbReference type="EMBL" id="KAJ7362197.1"/>
    </source>
</evidence>
<gene>
    <name evidence="2" type="primary">MCM3AP_3</name>
    <name evidence="2" type="ORF">OS493_013294</name>
</gene>
<feature type="region of interest" description="Disordered" evidence="1">
    <location>
        <begin position="291"/>
        <end position="319"/>
    </location>
</feature>
<feature type="compositionally biased region" description="Polar residues" evidence="1">
    <location>
        <begin position="291"/>
        <end position="307"/>
    </location>
</feature>
<name>A0A9X0CKV2_9CNID</name>
<evidence type="ECO:0000256" key="1">
    <source>
        <dbReference type="SAM" id="MobiDB-lite"/>
    </source>
</evidence>
<dbReference type="OrthoDB" id="21502at2759"/>
<dbReference type="EMBL" id="MU827307">
    <property type="protein sequence ID" value="KAJ7362197.1"/>
    <property type="molecule type" value="Genomic_DNA"/>
</dbReference>
<dbReference type="AlphaFoldDB" id="A0A9X0CKV2"/>
<dbReference type="Proteomes" id="UP001163046">
    <property type="component" value="Unassembled WGS sequence"/>
</dbReference>
<comment type="caution">
    <text evidence="2">The sequence shown here is derived from an EMBL/GenBank/DDBJ whole genome shotgun (WGS) entry which is preliminary data.</text>
</comment>
<accession>A0A9X0CKV2</accession>
<keyword evidence="3" id="KW-1185">Reference proteome</keyword>
<reference evidence="2" key="1">
    <citation type="submission" date="2023-01" db="EMBL/GenBank/DDBJ databases">
        <title>Genome assembly of the deep-sea coral Lophelia pertusa.</title>
        <authorList>
            <person name="Herrera S."/>
            <person name="Cordes E."/>
        </authorList>
    </citation>
    <scope>NUCLEOTIDE SEQUENCE</scope>
    <source>
        <strain evidence="2">USNM1676648</strain>
        <tissue evidence="2">Polyp</tissue>
    </source>
</reference>
<protein>
    <submittedName>
        <fullName evidence="2">Germinal-center associated nuclear protein</fullName>
    </submittedName>
</protein>